<proteinExistence type="predicted"/>
<name>A0ABV2SAA3_BRAJP</name>
<sequence length="125" mass="13107">MIASLVTRYPQTMDGTDVRGYPAVIALTHAPAGVRAGHWKDTAMNTSRRILLTGLAGLAVAPTAVAASVPSAEPGEVTVAEERFARTIAAAHAPDVTCARQAERYADAHWLEYVVAARAVLGARA</sequence>
<dbReference type="EMBL" id="JBEPTQ010000002">
    <property type="protein sequence ID" value="MET4726123.1"/>
    <property type="molecule type" value="Genomic_DNA"/>
</dbReference>
<accession>A0ABV2SAA3</accession>
<reference evidence="1 2" key="1">
    <citation type="submission" date="2024-06" db="EMBL/GenBank/DDBJ databases">
        <title>Genomic Encyclopedia of Type Strains, Phase V (KMG-V): Genome sequencing to study the core and pangenomes of soil and plant-associated prokaryotes.</title>
        <authorList>
            <person name="Whitman W."/>
        </authorList>
    </citation>
    <scope>NUCLEOTIDE SEQUENCE [LARGE SCALE GENOMIC DNA]</scope>
    <source>
        <strain evidence="1 2">USDA 160</strain>
    </source>
</reference>
<gene>
    <name evidence="1" type="ORF">ABIF63_010229</name>
</gene>
<dbReference type="Proteomes" id="UP001549291">
    <property type="component" value="Unassembled WGS sequence"/>
</dbReference>
<protein>
    <submittedName>
        <fullName evidence="1">Uncharacterized protein</fullName>
    </submittedName>
</protein>
<organism evidence="1 2">
    <name type="scientific">Bradyrhizobium japonicum</name>
    <dbReference type="NCBI Taxonomy" id="375"/>
    <lineage>
        <taxon>Bacteria</taxon>
        <taxon>Pseudomonadati</taxon>
        <taxon>Pseudomonadota</taxon>
        <taxon>Alphaproteobacteria</taxon>
        <taxon>Hyphomicrobiales</taxon>
        <taxon>Nitrobacteraceae</taxon>
        <taxon>Bradyrhizobium</taxon>
    </lineage>
</organism>
<evidence type="ECO:0000313" key="1">
    <source>
        <dbReference type="EMBL" id="MET4726123.1"/>
    </source>
</evidence>
<evidence type="ECO:0000313" key="2">
    <source>
        <dbReference type="Proteomes" id="UP001549291"/>
    </source>
</evidence>
<comment type="caution">
    <text evidence="1">The sequence shown here is derived from an EMBL/GenBank/DDBJ whole genome shotgun (WGS) entry which is preliminary data.</text>
</comment>
<keyword evidence="2" id="KW-1185">Reference proteome</keyword>